<feature type="transmembrane region" description="Helical" evidence="2">
    <location>
        <begin position="121"/>
        <end position="140"/>
    </location>
</feature>
<dbReference type="EMBL" id="DS113187">
    <property type="protein sequence ID" value="EAY21923.1"/>
    <property type="molecule type" value="Genomic_DNA"/>
</dbReference>
<reference evidence="3" key="2">
    <citation type="journal article" date="2007" name="Science">
        <title>Draft genome sequence of the sexually transmitted pathogen Trichomonas vaginalis.</title>
        <authorList>
            <person name="Carlton J.M."/>
            <person name="Hirt R.P."/>
            <person name="Silva J.C."/>
            <person name="Delcher A.L."/>
            <person name="Schatz M."/>
            <person name="Zhao Q."/>
            <person name="Wortman J.R."/>
            <person name="Bidwell S.L."/>
            <person name="Alsmark U.C.M."/>
            <person name="Besteiro S."/>
            <person name="Sicheritz-Ponten T."/>
            <person name="Noel C.J."/>
            <person name="Dacks J.B."/>
            <person name="Foster P.G."/>
            <person name="Simillion C."/>
            <person name="Van de Peer Y."/>
            <person name="Miranda-Saavedra D."/>
            <person name="Barton G.J."/>
            <person name="Westrop G.D."/>
            <person name="Mueller S."/>
            <person name="Dessi D."/>
            <person name="Fiori P.L."/>
            <person name="Ren Q."/>
            <person name="Paulsen I."/>
            <person name="Zhang H."/>
            <person name="Bastida-Corcuera F.D."/>
            <person name="Simoes-Barbosa A."/>
            <person name="Brown M.T."/>
            <person name="Hayes R.D."/>
            <person name="Mukherjee M."/>
            <person name="Okumura C.Y."/>
            <person name="Schneider R."/>
            <person name="Smith A.J."/>
            <person name="Vanacova S."/>
            <person name="Villalvazo M."/>
            <person name="Haas B.J."/>
            <person name="Pertea M."/>
            <person name="Feldblyum T.V."/>
            <person name="Utterback T.R."/>
            <person name="Shu C.L."/>
            <person name="Osoegawa K."/>
            <person name="de Jong P.J."/>
            <person name="Hrdy I."/>
            <person name="Horvathova L."/>
            <person name="Zubacova Z."/>
            <person name="Dolezal P."/>
            <person name="Malik S.B."/>
            <person name="Logsdon J.M. Jr."/>
            <person name="Henze K."/>
            <person name="Gupta A."/>
            <person name="Wang C.C."/>
            <person name="Dunne R.L."/>
            <person name="Upcroft J.A."/>
            <person name="Upcroft P."/>
            <person name="White O."/>
            <person name="Salzberg S.L."/>
            <person name="Tang P."/>
            <person name="Chiu C.-H."/>
            <person name="Lee Y.-S."/>
            <person name="Embley T.M."/>
            <person name="Coombs G.H."/>
            <person name="Mottram J.C."/>
            <person name="Tachezy J."/>
            <person name="Fraser-Liggett C.M."/>
            <person name="Johnson P.J."/>
        </authorList>
    </citation>
    <scope>NUCLEOTIDE SEQUENCE [LARGE SCALE GENOMIC DNA]</scope>
    <source>
        <strain evidence="3">G3</strain>
    </source>
</reference>
<keyword evidence="2" id="KW-0472">Membrane</keyword>
<organism evidence="3 4">
    <name type="scientific">Trichomonas vaginalis (strain ATCC PRA-98 / G3)</name>
    <dbReference type="NCBI Taxonomy" id="412133"/>
    <lineage>
        <taxon>Eukaryota</taxon>
        <taxon>Metamonada</taxon>
        <taxon>Parabasalia</taxon>
        <taxon>Trichomonadida</taxon>
        <taxon>Trichomonadidae</taxon>
        <taxon>Trichomonas</taxon>
    </lineage>
</organism>
<feature type="coiled-coil region" evidence="1">
    <location>
        <begin position="91"/>
        <end position="118"/>
    </location>
</feature>
<evidence type="ECO:0000256" key="2">
    <source>
        <dbReference type="SAM" id="Phobius"/>
    </source>
</evidence>
<dbReference type="KEGG" id="tva:5467475"/>
<proteinExistence type="predicted"/>
<keyword evidence="1" id="KW-0175">Coiled coil</keyword>
<dbReference type="AlphaFoldDB" id="A2DCI6"/>
<dbReference type="RefSeq" id="XP_001582909.1">
    <property type="nucleotide sequence ID" value="XM_001582859.1"/>
</dbReference>
<reference evidence="3" key="1">
    <citation type="submission" date="2006-10" db="EMBL/GenBank/DDBJ databases">
        <authorList>
            <person name="Amadeo P."/>
            <person name="Zhao Q."/>
            <person name="Wortman J."/>
            <person name="Fraser-Liggett C."/>
            <person name="Carlton J."/>
        </authorList>
    </citation>
    <scope>NUCLEOTIDE SEQUENCE</scope>
    <source>
        <strain evidence="3">G3</strain>
    </source>
</reference>
<keyword evidence="2" id="KW-0812">Transmembrane</keyword>
<dbReference type="VEuPathDB" id="TrichDB:TVAGG3_0956600"/>
<keyword evidence="4" id="KW-1185">Reference proteome</keyword>
<dbReference type="InParanoid" id="A2DCI6"/>
<evidence type="ECO:0000313" key="4">
    <source>
        <dbReference type="Proteomes" id="UP000001542"/>
    </source>
</evidence>
<dbReference type="VEuPathDB" id="TrichDB:TVAG_249830"/>
<evidence type="ECO:0000313" key="3">
    <source>
        <dbReference type="EMBL" id="EAY21923.1"/>
    </source>
</evidence>
<evidence type="ECO:0000256" key="1">
    <source>
        <dbReference type="SAM" id="Coils"/>
    </source>
</evidence>
<gene>
    <name evidence="3" type="ORF">TVAG_249830</name>
</gene>
<protein>
    <submittedName>
        <fullName evidence="3">Uncharacterized protein</fullName>
    </submittedName>
</protein>
<accession>A2DCI6</accession>
<keyword evidence="2" id="KW-1133">Transmembrane helix</keyword>
<name>A2DCI6_TRIV3</name>
<dbReference type="Proteomes" id="UP000001542">
    <property type="component" value="Unassembled WGS sequence"/>
</dbReference>
<sequence>MENSSLHDLLIEARRSDKEISLRLSDYLLLISRIKSKLTMPNLVLLCSIIEDICELNHSIGTYNSEKLDNSEENIVRLITIYKETNQYNFSKELETELNEYESQVQNFQKCVSNIQNSIPYKYPSVIIIFAAMSFAYILFKVLSDFD</sequence>